<reference evidence="2" key="1">
    <citation type="submission" date="2023-06" db="EMBL/GenBank/DDBJ databases">
        <title>Genomic of Parafulvivirga corallium.</title>
        <authorList>
            <person name="Wang G."/>
        </authorList>
    </citation>
    <scope>NUCLEOTIDE SEQUENCE</scope>
    <source>
        <strain evidence="2">BMA10</strain>
    </source>
</reference>
<evidence type="ECO:0000313" key="3">
    <source>
        <dbReference type="Proteomes" id="UP001172082"/>
    </source>
</evidence>
<comment type="caution">
    <text evidence="2">The sequence shown here is derived from an EMBL/GenBank/DDBJ whole genome shotgun (WGS) entry which is preliminary data.</text>
</comment>
<organism evidence="2 3">
    <name type="scientific">Splendidivirga corallicola</name>
    <dbReference type="NCBI Taxonomy" id="3051826"/>
    <lineage>
        <taxon>Bacteria</taxon>
        <taxon>Pseudomonadati</taxon>
        <taxon>Bacteroidota</taxon>
        <taxon>Cytophagia</taxon>
        <taxon>Cytophagales</taxon>
        <taxon>Splendidivirgaceae</taxon>
        <taxon>Splendidivirga</taxon>
    </lineage>
</organism>
<feature type="transmembrane region" description="Helical" evidence="1">
    <location>
        <begin position="15"/>
        <end position="33"/>
    </location>
</feature>
<dbReference type="RefSeq" id="WP_346754350.1">
    <property type="nucleotide sequence ID" value="NZ_JAUJEA010000011.1"/>
</dbReference>
<feature type="transmembrane region" description="Helical" evidence="1">
    <location>
        <begin position="58"/>
        <end position="77"/>
    </location>
</feature>
<evidence type="ECO:0000313" key="2">
    <source>
        <dbReference type="EMBL" id="MDN5204326.1"/>
    </source>
</evidence>
<gene>
    <name evidence="2" type="ORF">QQ008_23240</name>
</gene>
<protein>
    <submittedName>
        <fullName evidence="2">Doxx family protein</fullName>
    </submittedName>
</protein>
<evidence type="ECO:0000256" key="1">
    <source>
        <dbReference type="SAM" id="Phobius"/>
    </source>
</evidence>
<feature type="transmembrane region" description="Helical" evidence="1">
    <location>
        <begin position="84"/>
        <end position="102"/>
    </location>
</feature>
<keyword evidence="3" id="KW-1185">Reference proteome</keyword>
<name>A0ABT8KUA0_9BACT</name>
<dbReference type="Proteomes" id="UP001172082">
    <property type="component" value="Unassembled WGS sequence"/>
</dbReference>
<dbReference type="EMBL" id="JAUJEA010000011">
    <property type="protein sequence ID" value="MDN5204326.1"/>
    <property type="molecule type" value="Genomic_DNA"/>
</dbReference>
<keyword evidence="1" id="KW-0812">Transmembrane</keyword>
<feature type="transmembrane region" description="Helical" evidence="1">
    <location>
        <begin position="114"/>
        <end position="135"/>
    </location>
</feature>
<accession>A0ABT8KUA0</accession>
<sequence>MELLFRNRITNRKSLLRISIGIIYLWFGILKLFPHVSPAEDLAKDTISLLTFGEISGTISYTILAIWETAIGILLLFNRYLRITIIAALAHMSGTFAPLFILSETTFHELPTSLTLVGQYIMKNLVIVSALITIIPQRKSTKKGSSIL</sequence>
<proteinExistence type="predicted"/>
<keyword evidence="1" id="KW-1133">Transmembrane helix</keyword>
<keyword evidence="1" id="KW-0472">Membrane</keyword>